<organism evidence="2 3">
    <name type="scientific">Bipolaricaulis sibiricus</name>
    <dbReference type="NCBI Taxonomy" id="2501609"/>
    <lineage>
        <taxon>Bacteria</taxon>
        <taxon>Candidatus Bipolaricaulota</taxon>
        <taxon>Candidatus Bipolaricaulia</taxon>
        <taxon>Candidatus Bipolaricaulales</taxon>
        <taxon>Candidatus Bipolaricaulaceae</taxon>
        <taxon>Candidatus Bipolaricaulis</taxon>
    </lineage>
</organism>
<dbReference type="PROSITE" id="PS50853">
    <property type="entry name" value="FN3"/>
    <property type="match status" value="2"/>
</dbReference>
<dbReference type="Gene3D" id="2.60.40.10">
    <property type="entry name" value="Immunoglobulins"/>
    <property type="match status" value="2"/>
</dbReference>
<dbReference type="InterPro" id="IPR003961">
    <property type="entry name" value="FN3_dom"/>
</dbReference>
<dbReference type="KEGG" id="bih:BIP78_0101"/>
<gene>
    <name evidence="2" type="ORF">BIP78_0101</name>
</gene>
<dbReference type="SUPFAM" id="SSF49265">
    <property type="entry name" value="Fibronectin type III"/>
    <property type="match status" value="1"/>
</dbReference>
<dbReference type="CDD" id="cd00063">
    <property type="entry name" value="FN3"/>
    <property type="match status" value="2"/>
</dbReference>
<proteinExistence type="predicted"/>
<protein>
    <recommendedName>
        <fullName evidence="1">Fibronectin type-III domain-containing protein</fullName>
    </recommendedName>
</protein>
<evidence type="ECO:0000259" key="1">
    <source>
        <dbReference type="PROSITE" id="PS50853"/>
    </source>
</evidence>
<dbReference type="EMBL" id="CP034928">
    <property type="protein sequence ID" value="QAA75869.1"/>
    <property type="molecule type" value="Genomic_DNA"/>
</dbReference>
<feature type="domain" description="Fibronectin type-III" evidence="1">
    <location>
        <begin position="135"/>
        <end position="221"/>
    </location>
</feature>
<dbReference type="InterPro" id="IPR013783">
    <property type="entry name" value="Ig-like_fold"/>
</dbReference>
<reference evidence="3" key="1">
    <citation type="submission" date="2018-12" db="EMBL/GenBank/DDBJ databases">
        <title>Complete genome sequence of an uncultured bacterium of the candidate phylum Bipolaricaulota.</title>
        <authorList>
            <person name="Kadnikov V.V."/>
            <person name="Mardanov A.V."/>
            <person name="Beletsky A.V."/>
            <person name="Frank Y.A."/>
            <person name="Karnachuk O.V."/>
            <person name="Ravin N.V."/>
        </authorList>
    </citation>
    <scope>NUCLEOTIDE SEQUENCE [LARGE SCALE GENOMIC DNA]</scope>
</reference>
<dbReference type="Proteomes" id="UP000287233">
    <property type="component" value="Chromosome"/>
</dbReference>
<dbReference type="AlphaFoldDB" id="A0A410FRL9"/>
<evidence type="ECO:0000313" key="2">
    <source>
        <dbReference type="EMBL" id="QAA75869.1"/>
    </source>
</evidence>
<dbReference type="InterPro" id="IPR036116">
    <property type="entry name" value="FN3_sf"/>
</dbReference>
<evidence type="ECO:0000313" key="3">
    <source>
        <dbReference type="Proteomes" id="UP000287233"/>
    </source>
</evidence>
<accession>A0A410FRL9</accession>
<dbReference type="SMART" id="SM00060">
    <property type="entry name" value="FN3"/>
    <property type="match status" value="2"/>
</dbReference>
<feature type="domain" description="Fibronectin type-III" evidence="1">
    <location>
        <begin position="43"/>
        <end position="133"/>
    </location>
</feature>
<sequence>MRREARRIVRDIVGVLTALAVGIVLAGCDLLNRINPTLPPDRAPTGVTASLGQFETQIRVTWLSVERATSYRVYRADSRDGDYQFLGSESSLVYTDTVGAANQGRMYWYKVEACNSVGCSPMSTAAAGYAGYPPAPANVRATDRAYPDKIVILWDPVPGAISYQVFRDRFPDGTFATPVGQVETTSIEDTTATVGLAYWYRVRACHATGCSALSDPAFGRR</sequence>
<name>A0A410FRL9_BIPS1</name>
<dbReference type="PROSITE" id="PS51257">
    <property type="entry name" value="PROKAR_LIPOPROTEIN"/>
    <property type="match status" value="1"/>
</dbReference>